<comment type="caution">
    <text evidence="1">The sequence shown here is derived from an EMBL/GenBank/DDBJ whole genome shotgun (WGS) entry which is preliminary data.</text>
</comment>
<keyword evidence="2" id="KW-1185">Reference proteome</keyword>
<accession>A0ACC2DYM8</accession>
<name>A0ACC2DYM8_DIPCM</name>
<organism evidence="1 2">
    <name type="scientific">Diphasiastrum complanatum</name>
    <name type="common">Issler's clubmoss</name>
    <name type="synonym">Lycopodium complanatum</name>
    <dbReference type="NCBI Taxonomy" id="34168"/>
    <lineage>
        <taxon>Eukaryota</taxon>
        <taxon>Viridiplantae</taxon>
        <taxon>Streptophyta</taxon>
        <taxon>Embryophyta</taxon>
        <taxon>Tracheophyta</taxon>
        <taxon>Lycopodiopsida</taxon>
        <taxon>Lycopodiales</taxon>
        <taxon>Lycopodiaceae</taxon>
        <taxon>Lycopodioideae</taxon>
        <taxon>Diphasiastrum</taxon>
    </lineage>
</organism>
<dbReference type="Proteomes" id="UP001162992">
    <property type="component" value="Chromosome 4"/>
</dbReference>
<reference evidence="2" key="1">
    <citation type="journal article" date="2024" name="Proc. Natl. Acad. Sci. U.S.A.">
        <title>Extraordinary preservation of gene collinearity over three hundred million years revealed in homosporous lycophytes.</title>
        <authorList>
            <person name="Li C."/>
            <person name="Wickell D."/>
            <person name="Kuo L.Y."/>
            <person name="Chen X."/>
            <person name="Nie B."/>
            <person name="Liao X."/>
            <person name="Peng D."/>
            <person name="Ji J."/>
            <person name="Jenkins J."/>
            <person name="Williams M."/>
            <person name="Shu S."/>
            <person name="Plott C."/>
            <person name="Barry K."/>
            <person name="Rajasekar S."/>
            <person name="Grimwood J."/>
            <person name="Han X."/>
            <person name="Sun S."/>
            <person name="Hou Z."/>
            <person name="He W."/>
            <person name="Dai G."/>
            <person name="Sun C."/>
            <person name="Schmutz J."/>
            <person name="Leebens-Mack J.H."/>
            <person name="Li F.W."/>
            <person name="Wang L."/>
        </authorList>
    </citation>
    <scope>NUCLEOTIDE SEQUENCE [LARGE SCALE GENOMIC DNA]</scope>
    <source>
        <strain evidence="2">cv. PW_Plant_1</strain>
    </source>
</reference>
<sequence>MTHPQLAAEERDQLHKGGINNELHPKMCLQVPAKKKQSKSTGFHSRAHSSQPPARNPLSNQSTRFPQHAMLSFASSHNLLTPLTSIHSSLLYYQSFHWIEDLRA</sequence>
<dbReference type="EMBL" id="CM055095">
    <property type="protein sequence ID" value="KAJ7559270.1"/>
    <property type="molecule type" value="Genomic_DNA"/>
</dbReference>
<proteinExistence type="predicted"/>
<evidence type="ECO:0000313" key="1">
    <source>
        <dbReference type="EMBL" id="KAJ7559270.1"/>
    </source>
</evidence>
<gene>
    <name evidence="1" type="ORF">O6H91_04G076800</name>
</gene>
<protein>
    <submittedName>
        <fullName evidence="1">Uncharacterized protein</fullName>
    </submittedName>
</protein>
<evidence type="ECO:0000313" key="2">
    <source>
        <dbReference type="Proteomes" id="UP001162992"/>
    </source>
</evidence>